<evidence type="ECO:0000256" key="1">
    <source>
        <dbReference type="SAM" id="Phobius"/>
    </source>
</evidence>
<gene>
    <name evidence="3" type="ORF">CRP01_06680</name>
</gene>
<keyword evidence="1" id="KW-0812">Transmembrane</keyword>
<dbReference type="EMBL" id="PDUD01000010">
    <property type="protein sequence ID" value="PHN07310.1"/>
    <property type="molecule type" value="Genomic_DNA"/>
</dbReference>
<dbReference type="AlphaFoldDB" id="A0A2D0NFZ7"/>
<sequence length="146" mass="16413">MGNPLDYFGEFEEGIQVVAVRYFSFASEASLYAAHLRDAGIRCFVSNTNSVTMLPLEQPGIGLHIRSEDWQAANEILREIDQQLAEAPAESYHDADEDEIEYLRSVQEGAKGNNALMWLVVLIIGLLVFRTFARAAGLAPVFWDWF</sequence>
<keyword evidence="1" id="KW-1133">Transmembrane helix</keyword>
<evidence type="ECO:0000313" key="3">
    <source>
        <dbReference type="EMBL" id="PHN07310.1"/>
    </source>
</evidence>
<evidence type="ECO:0000259" key="2">
    <source>
        <dbReference type="Pfam" id="PF09413"/>
    </source>
</evidence>
<protein>
    <recommendedName>
        <fullName evidence="2">DUF2007 domain-containing protein</fullName>
    </recommendedName>
</protein>
<feature type="domain" description="DUF2007" evidence="2">
    <location>
        <begin position="28"/>
        <end position="80"/>
    </location>
</feature>
<reference evidence="3 4" key="1">
    <citation type="submission" date="2017-10" db="EMBL/GenBank/DDBJ databases">
        <title>The draft genome sequence of Lewinella nigricans NBRC 102662.</title>
        <authorList>
            <person name="Wang K."/>
        </authorList>
    </citation>
    <scope>NUCLEOTIDE SEQUENCE [LARGE SCALE GENOMIC DNA]</scope>
    <source>
        <strain evidence="3 4">NBRC 102662</strain>
    </source>
</reference>
<dbReference type="RefSeq" id="WP_099149240.1">
    <property type="nucleotide sequence ID" value="NZ_PDUD01000010.1"/>
</dbReference>
<dbReference type="Proteomes" id="UP000223913">
    <property type="component" value="Unassembled WGS sequence"/>
</dbReference>
<keyword evidence="4" id="KW-1185">Reference proteome</keyword>
<comment type="caution">
    <text evidence="3">The sequence shown here is derived from an EMBL/GenBank/DDBJ whole genome shotgun (WGS) entry which is preliminary data.</text>
</comment>
<dbReference type="OrthoDB" id="8480302at2"/>
<name>A0A2D0NFZ7_FLAN2</name>
<proteinExistence type="predicted"/>
<keyword evidence="1" id="KW-0472">Membrane</keyword>
<organism evidence="3 4">
    <name type="scientific">Flavilitoribacter nigricans (strain ATCC 23147 / DSM 23189 / NBRC 102662 / NCIMB 1420 / SS-2)</name>
    <name type="common">Lewinella nigricans</name>
    <dbReference type="NCBI Taxonomy" id="1122177"/>
    <lineage>
        <taxon>Bacteria</taxon>
        <taxon>Pseudomonadati</taxon>
        <taxon>Bacteroidota</taxon>
        <taxon>Saprospiria</taxon>
        <taxon>Saprospirales</taxon>
        <taxon>Lewinellaceae</taxon>
        <taxon>Flavilitoribacter</taxon>
    </lineage>
</organism>
<dbReference type="InterPro" id="IPR018551">
    <property type="entry name" value="DUF2007"/>
</dbReference>
<evidence type="ECO:0000313" key="4">
    <source>
        <dbReference type="Proteomes" id="UP000223913"/>
    </source>
</evidence>
<dbReference type="Pfam" id="PF09413">
    <property type="entry name" value="DUF2007"/>
    <property type="match status" value="1"/>
</dbReference>
<feature type="transmembrane region" description="Helical" evidence="1">
    <location>
        <begin position="115"/>
        <end position="143"/>
    </location>
</feature>
<accession>A0A2D0NFZ7</accession>